<comment type="caution">
    <text evidence="1">The sequence shown here is derived from an EMBL/GenBank/DDBJ whole genome shotgun (WGS) entry which is preliminary data.</text>
</comment>
<evidence type="ECO:0000313" key="1">
    <source>
        <dbReference type="EMBL" id="KAJ9649185.1"/>
    </source>
</evidence>
<sequence>VSLTANMDDKHSSTRSSPRESPSTVVTTPDVEVDDDDIWASDSGDENTEPALDQSNRGDMLSDLPTVRRQHMTDGYREGLAVGKAKVMQKGFDNGYPIGAAIALRVGKVLGCLEGILAAKDLRDEVKVSVKKMLEQAKLELAVSNLLKDMNDEQIMQVREVPDLAQGVLQKWETKVFGSLS</sequence>
<reference evidence="1" key="1">
    <citation type="submission" date="2022-10" db="EMBL/GenBank/DDBJ databases">
        <title>Culturing micro-colonial fungi from biological soil crusts in the Mojave desert and describing Neophaeococcomyces mojavensis, and introducing the new genera and species Taxawa tesnikishii.</title>
        <authorList>
            <person name="Kurbessoian T."/>
            <person name="Stajich J.E."/>
        </authorList>
    </citation>
    <scope>NUCLEOTIDE SEQUENCE</scope>
    <source>
        <strain evidence="1">JES_112</strain>
    </source>
</reference>
<evidence type="ECO:0000313" key="2">
    <source>
        <dbReference type="Proteomes" id="UP001172386"/>
    </source>
</evidence>
<feature type="non-terminal residue" evidence="1">
    <location>
        <position position="1"/>
    </location>
</feature>
<gene>
    <name evidence="1" type="primary">YAE1</name>
    <name evidence="1" type="ORF">H2198_010907</name>
</gene>
<name>A0ACC2ZNU2_9EURO</name>
<keyword evidence="2" id="KW-1185">Reference proteome</keyword>
<accession>A0ACC2ZNU2</accession>
<dbReference type="Proteomes" id="UP001172386">
    <property type="component" value="Unassembled WGS sequence"/>
</dbReference>
<organism evidence="1 2">
    <name type="scientific">Neophaeococcomyces mojaviensis</name>
    <dbReference type="NCBI Taxonomy" id="3383035"/>
    <lineage>
        <taxon>Eukaryota</taxon>
        <taxon>Fungi</taxon>
        <taxon>Dikarya</taxon>
        <taxon>Ascomycota</taxon>
        <taxon>Pezizomycotina</taxon>
        <taxon>Eurotiomycetes</taxon>
        <taxon>Chaetothyriomycetidae</taxon>
        <taxon>Chaetothyriales</taxon>
        <taxon>Chaetothyriales incertae sedis</taxon>
        <taxon>Neophaeococcomyces</taxon>
    </lineage>
</organism>
<dbReference type="EMBL" id="JAPDRQ010000445">
    <property type="protein sequence ID" value="KAJ9649185.1"/>
    <property type="molecule type" value="Genomic_DNA"/>
</dbReference>
<protein>
    <submittedName>
        <fullName evidence="1">Essential protein Yae1, N terminal</fullName>
    </submittedName>
</protein>
<proteinExistence type="predicted"/>